<reference evidence="3" key="1">
    <citation type="submission" date="2018-03" db="EMBL/GenBank/DDBJ databases">
        <authorList>
            <person name="Guldener U."/>
        </authorList>
    </citation>
    <scope>NUCLEOTIDE SEQUENCE</scope>
</reference>
<evidence type="ECO:0000256" key="1">
    <source>
        <dbReference type="SAM" id="SignalP"/>
    </source>
</evidence>
<dbReference type="InterPro" id="IPR000772">
    <property type="entry name" value="Ricin_B_lectin"/>
</dbReference>
<comment type="caution">
    <text evidence="3">The sequence shown here is derived from an EMBL/GenBank/DDBJ whole genome shotgun (WGS) entry which is preliminary data.</text>
</comment>
<dbReference type="Gene3D" id="2.80.10.50">
    <property type="match status" value="1"/>
</dbReference>
<feature type="chain" id="PRO_5042222492" description="Ricin B lectin domain-containing protein" evidence="1">
    <location>
        <begin position="18"/>
        <end position="178"/>
    </location>
</feature>
<sequence length="178" mass="18514">MFAASLFALGLAATAFAQAPEGYSTVYLTSKVDVKYVIVPAKAEAGGALAVQVRDDSVGQQWYIKQGSSHIQLAETTLCIDAGAQSNWKDMALIHLAECDEAAPGQIWDVKEDGRIAVEASPAPQECIDLQYMRATPGNPVGLYTCAGLGGIGAADAGLNWPQVEVATEAAPMGGMAP</sequence>
<feature type="domain" description="Ricin B lectin" evidence="2">
    <location>
        <begin position="70"/>
        <end position="147"/>
    </location>
</feature>
<dbReference type="PROSITE" id="PS50231">
    <property type="entry name" value="RICIN_B_LECTIN"/>
    <property type="match status" value="1"/>
</dbReference>
<evidence type="ECO:0000313" key="3">
    <source>
        <dbReference type="EMBL" id="SPO07242.1"/>
    </source>
</evidence>
<accession>A0AAE8N8U5</accession>
<dbReference type="SUPFAM" id="SSF50370">
    <property type="entry name" value="Ricin B-like lectins"/>
    <property type="match status" value="1"/>
</dbReference>
<dbReference type="EMBL" id="ONZQ02000019">
    <property type="protein sequence ID" value="SPO07242.1"/>
    <property type="molecule type" value="Genomic_DNA"/>
</dbReference>
<name>A0AAE8N8U5_9PEZI</name>
<organism evidence="3 4">
    <name type="scientific">Cephalotrichum gorgonifer</name>
    <dbReference type="NCBI Taxonomy" id="2041049"/>
    <lineage>
        <taxon>Eukaryota</taxon>
        <taxon>Fungi</taxon>
        <taxon>Dikarya</taxon>
        <taxon>Ascomycota</taxon>
        <taxon>Pezizomycotina</taxon>
        <taxon>Sordariomycetes</taxon>
        <taxon>Hypocreomycetidae</taxon>
        <taxon>Microascales</taxon>
        <taxon>Microascaceae</taxon>
        <taxon>Cephalotrichum</taxon>
    </lineage>
</organism>
<dbReference type="AlphaFoldDB" id="A0AAE8N8U5"/>
<evidence type="ECO:0000259" key="2">
    <source>
        <dbReference type="Pfam" id="PF00652"/>
    </source>
</evidence>
<proteinExistence type="predicted"/>
<dbReference type="CDD" id="cd00161">
    <property type="entry name" value="beta-trefoil_Ricin-like"/>
    <property type="match status" value="1"/>
</dbReference>
<feature type="signal peptide" evidence="1">
    <location>
        <begin position="1"/>
        <end position="17"/>
    </location>
</feature>
<evidence type="ECO:0000313" key="4">
    <source>
        <dbReference type="Proteomes" id="UP001187682"/>
    </source>
</evidence>
<protein>
    <recommendedName>
        <fullName evidence="2">Ricin B lectin domain-containing protein</fullName>
    </recommendedName>
</protein>
<keyword evidence="4" id="KW-1185">Reference proteome</keyword>
<keyword evidence="1" id="KW-0732">Signal</keyword>
<dbReference type="Proteomes" id="UP001187682">
    <property type="component" value="Unassembled WGS sequence"/>
</dbReference>
<gene>
    <name evidence="3" type="ORF">DNG_09936</name>
</gene>
<dbReference type="InterPro" id="IPR035992">
    <property type="entry name" value="Ricin_B-like_lectins"/>
</dbReference>
<dbReference type="Pfam" id="PF00652">
    <property type="entry name" value="Ricin_B_lectin"/>
    <property type="match status" value="1"/>
</dbReference>